<dbReference type="PROSITE" id="PS50222">
    <property type="entry name" value="EF_HAND_2"/>
    <property type="match status" value="2"/>
</dbReference>
<dbReference type="SUPFAM" id="SSF47473">
    <property type="entry name" value="EF-hand"/>
    <property type="match status" value="1"/>
</dbReference>
<feature type="domain" description="EF-hand" evidence="2">
    <location>
        <begin position="53"/>
        <end position="88"/>
    </location>
</feature>
<dbReference type="InterPro" id="IPR018247">
    <property type="entry name" value="EF_Hand_1_Ca_BS"/>
</dbReference>
<evidence type="ECO:0000313" key="3">
    <source>
        <dbReference type="EMBL" id="TWI13357.1"/>
    </source>
</evidence>
<keyword evidence="4" id="KW-1185">Reference proteome</keyword>
<sequence length="144" mass="15614">MIGAPPNPMKALVKAFRNTSPGPGATRRPSVAARARLLPAAVLALAWSSVAGAQVAATRDYLARMDTDGNGRVSLAEYQAWMGYAFAQMDRNRDDRLTADELPGGRGREVSLAEHRQRLAEAFRRQDSNRDGVLDARELAAPPQ</sequence>
<comment type="caution">
    <text evidence="3">The sequence shown here is derived from an EMBL/GenBank/DDBJ whole genome shotgun (WGS) entry which is preliminary data.</text>
</comment>
<evidence type="ECO:0000313" key="4">
    <source>
        <dbReference type="Proteomes" id="UP000316471"/>
    </source>
</evidence>
<feature type="region of interest" description="Disordered" evidence="1">
    <location>
        <begin position="121"/>
        <end position="144"/>
    </location>
</feature>
<evidence type="ECO:0000256" key="1">
    <source>
        <dbReference type="SAM" id="MobiDB-lite"/>
    </source>
</evidence>
<dbReference type="InterPro" id="IPR011992">
    <property type="entry name" value="EF-hand-dom_pair"/>
</dbReference>
<feature type="domain" description="EF-hand" evidence="2">
    <location>
        <begin position="114"/>
        <end position="144"/>
    </location>
</feature>
<dbReference type="GO" id="GO:0005509">
    <property type="term" value="F:calcium ion binding"/>
    <property type="evidence" value="ECO:0007669"/>
    <property type="project" value="InterPro"/>
</dbReference>
<organism evidence="3 4">
    <name type="scientific">Aerolutibacter ruishenii</name>
    <dbReference type="NCBI Taxonomy" id="686800"/>
    <lineage>
        <taxon>Bacteria</taxon>
        <taxon>Pseudomonadati</taxon>
        <taxon>Pseudomonadota</taxon>
        <taxon>Gammaproteobacteria</taxon>
        <taxon>Lysobacterales</taxon>
        <taxon>Lysobacteraceae</taxon>
        <taxon>Aerolutibacter</taxon>
    </lineage>
</organism>
<accession>A0A562M082</accession>
<proteinExistence type="predicted"/>
<dbReference type="Proteomes" id="UP000316471">
    <property type="component" value="Unassembled WGS sequence"/>
</dbReference>
<gene>
    <name evidence="3" type="ORF">IP93_00519</name>
</gene>
<protein>
    <submittedName>
        <fullName evidence="3">EF hand domain-containing protein</fullName>
    </submittedName>
</protein>
<dbReference type="AlphaFoldDB" id="A0A562M082"/>
<dbReference type="InterPro" id="IPR002048">
    <property type="entry name" value="EF_hand_dom"/>
</dbReference>
<dbReference type="PROSITE" id="PS00018">
    <property type="entry name" value="EF_HAND_1"/>
    <property type="match status" value="2"/>
</dbReference>
<dbReference type="Pfam" id="PF13202">
    <property type="entry name" value="EF-hand_5"/>
    <property type="match status" value="2"/>
</dbReference>
<feature type="compositionally biased region" description="Basic and acidic residues" evidence="1">
    <location>
        <begin position="121"/>
        <end position="138"/>
    </location>
</feature>
<dbReference type="EMBL" id="VLKP01000002">
    <property type="protein sequence ID" value="TWI13357.1"/>
    <property type="molecule type" value="Genomic_DNA"/>
</dbReference>
<reference evidence="3 4" key="1">
    <citation type="journal article" date="2015" name="Stand. Genomic Sci.">
        <title>Genomic Encyclopedia of Bacterial and Archaeal Type Strains, Phase III: the genomes of soil and plant-associated and newly described type strains.</title>
        <authorList>
            <person name="Whitman W.B."/>
            <person name="Woyke T."/>
            <person name="Klenk H.P."/>
            <person name="Zhou Y."/>
            <person name="Lilburn T.G."/>
            <person name="Beck B.J."/>
            <person name="De Vos P."/>
            <person name="Vandamme P."/>
            <person name="Eisen J.A."/>
            <person name="Garrity G."/>
            <person name="Hugenholtz P."/>
            <person name="Kyrpides N.C."/>
        </authorList>
    </citation>
    <scope>NUCLEOTIDE SEQUENCE [LARGE SCALE GENOMIC DNA]</scope>
    <source>
        <strain evidence="3 4">CGMCC 1.10136</strain>
    </source>
</reference>
<evidence type="ECO:0000259" key="2">
    <source>
        <dbReference type="PROSITE" id="PS50222"/>
    </source>
</evidence>
<name>A0A562M082_9GAMM</name>
<dbReference type="Gene3D" id="1.10.238.10">
    <property type="entry name" value="EF-hand"/>
    <property type="match status" value="1"/>
</dbReference>